<comment type="caution">
    <text evidence="1">The sequence shown here is derived from an EMBL/GenBank/DDBJ whole genome shotgun (WGS) entry which is preliminary data.</text>
</comment>
<evidence type="ECO:0000313" key="2">
    <source>
        <dbReference type="Proteomes" id="UP000192596"/>
    </source>
</evidence>
<dbReference type="PANTHER" id="PTHR38790">
    <property type="entry name" value="2EXR DOMAIN-CONTAINING PROTEIN-RELATED"/>
    <property type="match status" value="1"/>
</dbReference>
<dbReference type="PANTHER" id="PTHR38790:SF4">
    <property type="entry name" value="2EXR DOMAIN-CONTAINING PROTEIN"/>
    <property type="match status" value="1"/>
</dbReference>
<keyword evidence="2" id="KW-1185">Reference proteome</keyword>
<accession>A0A1V8TFX2</accession>
<gene>
    <name evidence="1" type="ORF">B0A48_04638</name>
</gene>
<dbReference type="EMBL" id="NAJO01000009">
    <property type="protein sequence ID" value="OQO10280.1"/>
    <property type="molecule type" value="Genomic_DNA"/>
</dbReference>
<evidence type="ECO:0000313" key="1">
    <source>
        <dbReference type="EMBL" id="OQO10280.1"/>
    </source>
</evidence>
<name>A0A1V8TFX2_9PEZI</name>
<organism evidence="1 2">
    <name type="scientific">Cryoendolithus antarcticus</name>
    <dbReference type="NCBI Taxonomy" id="1507870"/>
    <lineage>
        <taxon>Eukaryota</taxon>
        <taxon>Fungi</taxon>
        <taxon>Dikarya</taxon>
        <taxon>Ascomycota</taxon>
        <taxon>Pezizomycotina</taxon>
        <taxon>Dothideomycetes</taxon>
        <taxon>Dothideomycetidae</taxon>
        <taxon>Cladosporiales</taxon>
        <taxon>Cladosporiaceae</taxon>
        <taxon>Cryoendolithus</taxon>
    </lineage>
</organism>
<reference evidence="2" key="1">
    <citation type="submission" date="2017-03" db="EMBL/GenBank/DDBJ databases">
        <title>Genomes of endolithic fungi from Antarctica.</title>
        <authorList>
            <person name="Coleine C."/>
            <person name="Masonjones S."/>
            <person name="Stajich J.E."/>
        </authorList>
    </citation>
    <scope>NUCLEOTIDE SEQUENCE [LARGE SCALE GENOMIC DNA]</scope>
    <source>
        <strain evidence="2">CCFEE 5527</strain>
    </source>
</reference>
<sequence>MARRKTPETRPARRSGRIEAAKVVQQAVLDGQVFIDPDVSARTLTDSVCQNRVKKPKRFRRPQQRKGCRLLNKLPGEIRNMIWHYAVGQGTITVTSSGPGEPALLKTSKQIRRETQSIYYRANEFLVEIIDYDGAALTPFARQRNHNSDPKSSCKILMLGDPSWSNLMRWCKDISQTWCALVPVLEQKRARCSCGRHPDDPDDDVAEGMFRIAMELKWKVGWATVEKVLEGAHQALIARSDDWA</sequence>
<proteinExistence type="predicted"/>
<protein>
    <submittedName>
        <fullName evidence="1">Uncharacterized protein</fullName>
    </submittedName>
</protein>
<dbReference type="OrthoDB" id="3650108at2759"/>
<dbReference type="InParanoid" id="A0A1V8TFX2"/>
<dbReference type="Proteomes" id="UP000192596">
    <property type="component" value="Unassembled WGS sequence"/>
</dbReference>
<dbReference type="AlphaFoldDB" id="A0A1V8TFX2"/>